<evidence type="ECO:0000313" key="3">
    <source>
        <dbReference type="EMBL" id="CAB4830032.1"/>
    </source>
</evidence>
<feature type="transmembrane region" description="Helical" evidence="1">
    <location>
        <begin position="29"/>
        <end position="49"/>
    </location>
</feature>
<reference evidence="3" key="1">
    <citation type="submission" date="2020-05" db="EMBL/GenBank/DDBJ databases">
        <authorList>
            <person name="Chiriac C."/>
            <person name="Salcher M."/>
            <person name="Ghai R."/>
            <person name="Kavagutti S V."/>
        </authorList>
    </citation>
    <scope>NUCLEOTIDE SEQUENCE</scope>
</reference>
<keyword evidence="1" id="KW-0812">Transmembrane</keyword>
<dbReference type="GO" id="GO:0016020">
    <property type="term" value="C:membrane"/>
    <property type="evidence" value="ECO:0007669"/>
    <property type="project" value="TreeGrafter"/>
</dbReference>
<dbReference type="GO" id="GO:0000271">
    <property type="term" value="P:polysaccharide biosynthetic process"/>
    <property type="evidence" value="ECO:0007669"/>
    <property type="project" value="TreeGrafter"/>
</dbReference>
<feature type="transmembrane region" description="Helical" evidence="1">
    <location>
        <begin position="150"/>
        <end position="166"/>
    </location>
</feature>
<dbReference type="PANTHER" id="PTHR23028:SF53">
    <property type="entry name" value="ACYL_TRANSF_3 DOMAIN-CONTAINING PROTEIN"/>
    <property type="match status" value="1"/>
</dbReference>
<protein>
    <submittedName>
        <fullName evidence="3">Unannotated protein</fullName>
    </submittedName>
</protein>
<dbReference type="PANTHER" id="PTHR23028">
    <property type="entry name" value="ACETYLTRANSFERASE"/>
    <property type="match status" value="1"/>
</dbReference>
<evidence type="ECO:0000259" key="2">
    <source>
        <dbReference type="Pfam" id="PF01757"/>
    </source>
</evidence>
<feature type="transmembrane region" description="Helical" evidence="1">
    <location>
        <begin position="70"/>
        <end position="88"/>
    </location>
</feature>
<proteinExistence type="predicted"/>
<feature type="transmembrane region" description="Helical" evidence="1">
    <location>
        <begin position="196"/>
        <end position="216"/>
    </location>
</feature>
<dbReference type="EMBL" id="CAFABF010000046">
    <property type="protein sequence ID" value="CAB4830032.1"/>
    <property type="molecule type" value="Genomic_DNA"/>
</dbReference>
<gene>
    <name evidence="3" type="ORF">UFOPK3167_00914</name>
</gene>
<feature type="domain" description="Acyltransferase 3" evidence="2">
    <location>
        <begin position="4"/>
        <end position="339"/>
    </location>
</feature>
<dbReference type="InterPro" id="IPR002656">
    <property type="entry name" value="Acyl_transf_3_dom"/>
</dbReference>
<feature type="transmembrane region" description="Helical" evidence="1">
    <location>
        <begin position="94"/>
        <end position="113"/>
    </location>
</feature>
<feature type="transmembrane region" description="Helical" evidence="1">
    <location>
        <begin position="320"/>
        <end position="339"/>
    </location>
</feature>
<organism evidence="3">
    <name type="scientific">freshwater metagenome</name>
    <dbReference type="NCBI Taxonomy" id="449393"/>
    <lineage>
        <taxon>unclassified sequences</taxon>
        <taxon>metagenomes</taxon>
        <taxon>ecological metagenomes</taxon>
    </lineage>
</organism>
<feature type="transmembrane region" description="Helical" evidence="1">
    <location>
        <begin position="253"/>
        <end position="273"/>
    </location>
</feature>
<dbReference type="AlphaFoldDB" id="A0A6J7AAZ2"/>
<evidence type="ECO:0000256" key="1">
    <source>
        <dbReference type="SAM" id="Phobius"/>
    </source>
</evidence>
<accession>A0A6J7AAZ2</accession>
<dbReference type="InterPro" id="IPR050879">
    <property type="entry name" value="Acyltransferase_3"/>
</dbReference>
<keyword evidence="1" id="KW-1133">Transmembrane helix</keyword>
<dbReference type="Pfam" id="PF01757">
    <property type="entry name" value="Acyl_transf_3"/>
    <property type="match status" value="1"/>
</dbReference>
<dbReference type="GO" id="GO:0016747">
    <property type="term" value="F:acyltransferase activity, transferring groups other than amino-acyl groups"/>
    <property type="evidence" value="ECO:0007669"/>
    <property type="project" value="InterPro"/>
</dbReference>
<name>A0A6J7AAZ2_9ZZZZ</name>
<sequence>MGMLRILLALSVFMDHVPQSTFNNLSFSGFGGANAVEMFFVISGFYIAWILDKSYSTKLGFYKNRALRLYPVYFIICLLVLVRCAFLPNIRAELFSYPSPVLILGTIANLTFFGSDWLTFLSLSASGLHFGAFSDSFLQLRNMLLVPQSWSLGIEVAFYLLAPILCKAKTRTLIACSVLMLAVRTFFAVLELTHNAWTYRFFPFELPLFLLGILLYRMKSTKNPQLRFRGGSVYSILIFFFLAFPIILEKLSINRFFQLALLFILVSIVILFAEENPWDRKLGELSYPIYMSHVLVIGSFAGLMSFYSERIPVIGSLSNPGIGVVATLALTIVLSLILLRVVKPIERIRDGNRK</sequence>
<feature type="transmembrane region" description="Helical" evidence="1">
    <location>
        <begin position="285"/>
        <end position="308"/>
    </location>
</feature>
<keyword evidence="1" id="KW-0472">Membrane</keyword>
<feature type="transmembrane region" description="Helical" evidence="1">
    <location>
        <begin position="173"/>
        <end position="190"/>
    </location>
</feature>
<feature type="transmembrane region" description="Helical" evidence="1">
    <location>
        <begin position="228"/>
        <end position="247"/>
    </location>
</feature>